<evidence type="ECO:0000313" key="3">
    <source>
        <dbReference type="Proteomes" id="UP000539265"/>
    </source>
</evidence>
<dbReference type="AlphaFoldDB" id="A0A839SL93"/>
<dbReference type="InterPro" id="IPR008969">
    <property type="entry name" value="CarboxyPept-like_regulatory"/>
</dbReference>
<dbReference type="Pfam" id="PF13715">
    <property type="entry name" value="CarbopepD_reg_2"/>
    <property type="match status" value="1"/>
</dbReference>
<organism evidence="2 3">
    <name type="scientific">Mucilaginibacter gotjawali</name>
    <dbReference type="NCBI Taxonomy" id="1550579"/>
    <lineage>
        <taxon>Bacteria</taxon>
        <taxon>Pseudomonadati</taxon>
        <taxon>Bacteroidota</taxon>
        <taxon>Sphingobacteriia</taxon>
        <taxon>Sphingobacteriales</taxon>
        <taxon>Sphingobacteriaceae</taxon>
        <taxon>Mucilaginibacter</taxon>
    </lineage>
</organism>
<proteinExistence type="predicted"/>
<reference evidence="2" key="1">
    <citation type="submission" date="2020-08" db="EMBL/GenBank/DDBJ databases">
        <title>Genomic Encyclopedia of Type Strains, Phase III (KMG-III): the genomes of soil and plant-associated and newly described type strains.</title>
        <authorList>
            <person name="Whitman W."/>
        </authorList>
    </citation>
    <scope>NUCLEOTIDE SEQUENCE [LARGE SCALE GENOMIC DNA]</scope>
    <source>
        <strain evidence="2">CECT 8628</strain>
    </source>
</reference>
<evidence type="ECO:0008006" key="4">
    <source>
        <dbReference type="Google" id="ProtNLM"/>
    </source>
</evidence>
<keyword evidence="1" id="KW-0732">Signal</keyword>
<accession>A0A839SL93</accession>
<protein>
    <recommendedName>
        <fullName evidence="4">Carboxypeptidase-like regulatory domain-containing protein</fullName>
    </recommendedName>
</protein>
<dbReference type="RefSeq" id="WP_183476141.1">
    <property type="nucleotide sequence ID" value="NZ_JACHWX010000012.1"/>
</dbReference>
<name>A0A839SL93_9SPHI</name>
<sequence>MKPIIILLLALFAVPIASFSQNNKAHGPFQLQGIIIAAGDKLSLAYASVGLLNKPVGTIADSSGHFALTLSPENMADTVQISMVGYLPLMRPVREFENSGETIVISLTKKITQLNEVKVSNQFSHVVIVGKQSTGTMIQASIIPKGDSAPTIGAETGFKLHAPSYPAMFDNVNFYVSANNFKYIKFRLNIYSLKNNLPDTLLFNKEILVSLNNYKTGWTPIDLTTDAFVINADCAVTLQWVDYNKDMLKSPLVLIPAGISFSHINYYRMASQNKWKTVKGNLSAYVSLRD</sequence>
<evidence type="ECO:0000256" key="1">
    <source>
        <dbReference type="SAM" id="SignalP"/>
    </source>
</evidence>
<keyword evidence="3" id="KW-1185">Reference proteome</keyword>
<dbReference type="EMBL" id="JACHWX010000012">
    <property type="protein sequence ID" value="MBB3057227.1"/>
    <property type="molecule type" value="Genomic_DNA"/>
</dbReference>
<feature type="chain" id="PRO_5032928456" description="Carboxypeptidase-like regulatory domain-containing protein" evidence="1">
    <location>
        <begin position="21"/>
        <end position="290"/>
    </location>
</feature>
<dbReference type="Proteomes" id="UP000539265">
    <property type="component" value="Unassembled WGS sequence"/>
</dbReference>
<feature type="signal peptide" evidence="1">
    <location>
        <begin position="1"/>
        <end position="20"/>
    </location>
</feature>
<comment type="caution">
    <text evidence="2">The sequence shown here is derived from an EMBL/GenBank/DDBJ whole genome shotgun (WGS) entry which is preliminary data.</text>
</comment>
<gene>
    <name evidence="2" type="ORF">FHS11_003657</name>
</gene>
<evidence type="ECO:0000313" key="2">
    <source>
        <dbReference type="EMBL" id="MBB3057227.1"/>
    </source>
</evidence>
<dbReference type="SUPFAM" id="SSF49464">
    <property type="entry name" value="Carboxypeptidase regulatory domain-like"/>
    <property type="match status" value="1"/>
</dbReference>